<feature type="compositionally biased region" description="Basic residues" evidence="1">
    <location>
        <begin position="377"/>
        <end position="399"/>
    </location>
</feature>
<feature type="transmembrane region" description="Helical" evidence="2">
    <location>
        <begin position="32"/>
        <end position="50"/>
    </location>
</feature>
<feature type="transmembrane region" description="Helical" evidence="2">
    <location>
        <begin position="93"/>
        <end position="110"/>
    </location>
</feature>
<keyword evidence="4" id="KW-1185">Reference proteome</keyword>
<evidence type="ECO:0000256" key="1">
    <source>
        <dbReference type="SAM" id="MobiDB-lite"/>
    </source>
</evidence>
<proteinExistence type="predicted"/>
<feature type="region of interest" description="Disordered" evidence="1">
    <location>
        <begin position="377"/>
        <end position="504"/>
    </location>
</feature>
<evidence type="ECO:0000256" key="2">
    <source>
        <dbReference type="SAM" id="Phobius"/>
    </source>
</evidence>
<evidence type="ECO:0000313" key="4">
    <source>
        <dbReference type="Proteomes" id="UP000053477"/>
    </source>
</evidence>
<feature type="transmembrane region" description="Helical" evidence="2">
    <location>
        <begin position="174"/>
        <end position="196"/>
    </location>
</feature>
<gene>
    <name evidence="3" type="ORF">SCHPADRAFT_994226</name>
</gene>
<feature type="compositionally biased region" description="Basic residues" evidence="1">
    <location>
        <begin position="281"/>
        <end position="290"/>
    </location>
</feature>
<feature type="region of interest" description="Disordered" evidence="1">
    <location>
        <begin position="218"/>
        <end position="299"/>
    </location>
</feature>
<name>A0A0H2S7B8_9AGAM</name>
<feature type="compositionally biased region" description="Low complexity" evidence="1">
    <location>
        <begin position="256"/>
        <end position="278"/>
    </location>
</feature>
<dbReference type="Proteomes" id="UP000053477">
    <property type="component" value="Unassembled WGS sequence"/>
</dbReference>
<feature type="transmembrane region" description="Helical" evidence="2">
    <location>
        <begin position="349"/>
        <end position="370"/>
    </location>
</feature>
<protein>
    <submittedName>
        <fullName evidence="3">Uncharacterized protein</fullName>
    </submittedName>
</protein>
<accession>A0A0H2S7B8</accession>
<dbReference type="InParanoid" id="A0A0H2S7B8"/>
<dbReference type="OrthoDB" id="5427664at2759"/>
<feature type="transmembrane region" description="Helical" evidence="2">
    <location>
        <begin position="122"/>
        <end position="143"/>
    </location>
</feature>
<keyword evidence="2" id="KW-0812">Transmembrane</keyword>
<sequence>MDSNSTSSNSTMGCPPSGPICPPSMNTDVSGIGVRISFYLQALFLSLLSARSGSLDEITDSLYTLVATNMAMAVTSLILGFKENPEISLQDGLIVFYLLAMSWVAVFFSLPSYNRFIKSDNVLKYLSVFQSYLLFAFALAILVKGDSFGSSPECNSEALVVIFRPFSAIHGGRVVGWITVSIALLFYTFLTVSDYLPTAKKEWEKLRDFAIRLRNKKGKDANAVPSSPPGAPEKDNSTAIGSHGQDLEANQNRPRSSNMSGIPSSNISSAANPSSTTSEKPRRKKKKKSKSKSDNEEAENNKATFDLGISGTLIIEIAVILLLWSLAVMNTELLIRWNSFSPSDGSQWQFGQVLPMFLIVLPLINLVKAFKEYKLHRRSHRRKVHRNGKNRAQKNRHHSSGGASGSAPFGHAGSSPRRPGGGPGHSPFSFPGGRDPLADIFGGSFPFQSQQNPRGNLAGARISAHSIHSQHSVEEDEKSDSGSSESDTESLQEGPSSKPLRRKE</sequence>
<feature type="compositionally biased region" description="Low complexity" evidence="1">
    <location>
        <begin position="405"/>
        <end position="418"/>
    </location>
</feature>
<keyword evidence="2" id="KW-1133">Transmembrane helix</keyword>
<organism evidence="3 4">
    <name type="scientific">Schizopora paradoxa</name>
    <dbReference type="NCBI Taxonomy" id="27342"/>
    <lineage>
        <taxon>Eukaryota</taxon>
        <taxon>Fungi</taxon>
        <taxon>Dikarya</taxon>
        <taxon>Basidiomycota</taxon>
        <taxon>Agaricomycotina</taxon>
        <taxon>Agaricomycetes</taxon>
        <taxon>Hymenochaetales</taxon>
        <taxon>Schizoporaceae</taxon>
        <taxon>Schizopora</taxon>
    </lineage>
</organism>
<evidence type="ECO:0000313" key="3">
    <source>
        <dbReference type="EMBL" id="KLO17533.1"/>
    </source>
</evidence>
<reference evidence="3 4" key="1">
    <citation type="submission" date="2015-04" db="EMBL/GenBank/DDBJ databases">
        <title>Complete genome sequence of Schizopora paradoxa KUC8140, a cosmopolitan wood degrader in East Asia.</title>
        <authorList>
            <consortium name="DOE Joint Genome Institute"/>
            <person name="Min B."/>
            <person name="Park H."/>
            <person name="Jang Y."/>
            <person name="Kim J.-J."/>
            <person name="Kim K.H."/>
            <person name="Pangilinan J."/>
            <person name="Lipzen A."/>
            <person name="Riley R."/>
            <person name="Grigoriev I.V."/>
            <person name="Spatafora J.W."/>
            <person name="Choi I.-G."/>
        </authorList>
    </citation>
    <scope>NUCLEOTIDE SEQUENCE [LARGE SCALE GENOMIC DNA]</scope>
    <source>
        <strain evidence="3 4">KUC8140</strain>
    </source>
</reference>
<keyword evidence="2" id="KW-0472">Membrane</keyword>
<feature type="transmembrane region" description="Helical" evidence="2">
    <location>
        <begin position="62"/>
        <end position="81"/>
    </location>
</feature>
<dbReference type="AlphaFoldDB" id="A0A0H2S7B8"/>
<feature type="transmembrane region" description="Helical" evidence="2">
    <location>
        <begin position="307"/>
        <end position="329"/>
    </location>
</feature>
<dbReference type="EMBL" id="KQ085903">
    <property type="protein sequence ID" value="KLO17533.1"/>
    <property type="molecule type" value="Genomic_DNA"/>
</dbReference>